<feature type="compositionally biased region" description="Basic and acidic residues" evidence="1">
    <location>
        <begin position="53"/>
        <end position="63"/>
    </location>
</feature>
<evidence type="ECO:0000313" key="3">
    <source>
        <dbReference type="Proteomes" id="UP001165124"/>
    </source>
</evidence>
<gene>
    <name evidence="2" type="ORF">Arub01_37890</name>
</gene>
<feature type="region of interest" description="Disordered" evidence="1">
    <location>
        <begin position="33"/>
        <end position="69"/>
    </location>
</feature>
<keyword evidence="3" id="KW-1185">Reference proteome</keyword>
<reference evidence="2" key="1">
    <citation type="submission" date="2023-02" db="EMBL/GenBank/DDBJ databases">
        <title>Actinomadura rubrobrunea NBRC 14622.</title>
        <authorList>
            <person name="Ichikawa N."/>
            <person name="Sato H."/>
            <person name="Tonouchi N."/>
        </authorList>
    </citation>
    <scope>NUCLEOTIDE SEQUENCE</scope>
    <source>
        <strain evidence="2">NBRC 14622</strain>
    </source>
</reference>
<evidence type="ECO:0000313" key="2">
    <source>
        <dbReference type="EMBL" id="GLW65545.1"/>
    </source>
</evidence>
<proteinExistence type="predicted"/>
<evidence type="ECO:0000256" key="1">
    <source>
        <dbReference type="SAM" id="MobiDB-lite"/>
    </source>
</evidence>
<accession>A0A9W6PW70</accession>
<organism evidence="2 3">
    <name type="scientific">Actinomadura rubrobrunea</name>
    <dbReference type="NCBI Taxonomy" id="115335"/>
    <lineage>
        <taxon>Bacteria</taxon>
        <taxon>Bacillati</taxon>
        <taxon>Actinomycetota</taxon>
        <taxon>Actinomycetes</taxon>
        <taxon>Streptosporangiales</taxon>
        <taxon>Thermomonosporaceae</taxon>
        <taxon>Actinomadura</taxon>
    </lineage>
</organism>
<sequence length="69" mass="7363">MRARRRRDNAEADHVHLPMRWGRAAVCVSGDVSAPTALGKQREVTKGGSGEGGARRGPERASHGGEQQS</sequence>
<protein>
    <submittedName>
        <fullName evidence="2">Uncharacterized protein</fullName>
    </submittedName>
</protein>
<comment type="caution">
    <text evidence="2">The sequence shown here is derived from an EMBL/GenBank/DDBJ whole genome shotgun (WGS) entry which is preliminary data.</text>
</comment>
<name>A0A9W6PW70_9ACTN</name>
<dbReference type="EMBL" id="BSRZ01000009">
    <property type="protein sequence ID" value="GLW65545.1"/>
    <property type="molecule type" value="Genomic_DNA"/>
</dbReference>
<dbReference type="Proteomes" id="UP001165124">
    <property type="component" value="Unassembled WGS sequence"/>
</dbReference>
<dbReference type="AlphaFoldDB" id="A0A9W6PW70"/>